<sequence>MSAPVPEEITAPAHRDDAESADVVVCGAGVGGLAAAHALGSLGLRVLIAEKQPRVPRVPKGEVLQPGALKILDEWGVTKLLERQGAVRLSALIAGEGSGEGRMSLDYAQLPDETNWLLSADHEVILGALVDGLPENVSLRRGVSVREALRDDAGRITGLAVREAGSDRQIRAPLVIAADGVSSKLRRSAGIGANRKDYPHRLVALEIHDVPGAEAAVAAYVTDRGLRMRYPLPGDRIRLYVQAEPDELRGMDHDGLQRWADALIAELPELAAFEDQLRNSLAGRQLLPVGRFVADGLFAPGMALIGEAAHSVHPMAAQGMNSAIYDANALRGCLAGRSLDASEVDSALREYQQRRMPELMQIGKISHNAARMLTDLSWVGRTLGRRALRNTGANQRLSFTVMHNLSGLGLHPLSTFDRLCQLGLLPDPRARRRPRWA</sequence>
<protein>
    <submittedName>
        <fullName evidence="3">2-polyprenyl-6-methoxyphenol hydroxylase</fullName>
    </submittedName>
</protein>
<reference evidence="5 6" key="2">
    <citation type="submission" date="2016-10" db="EMBL/GenBank/DDBJ databases">
        <authorList>
            <person name="Varghese N."/>
            <person name="Submissions S."/>
        </authorList>
    </citation>
    <scope>NUCLEOTIDE SEQUENCE [LARGE SCALE GENOMIC DNA]</scope>
    <source>
        <strain evidence="6">ATCC 20501</strain>
        <strain evidence="4 5">CGMCC 4.3529</strain>
    </source>
</reference>
<dbReference type="RefSeq" id="WP_235863760.1">
    <property type="nucleotide sequence ID" value="NZ_FNVB01000003.1"/>
</dbReference>
<dbReference type="EMBL" id="FNVB01000003">
    <property type="protein sequence ID" value="SEG45975.1"/>
    <property type="molecule type" value="Genomic_DNA"/>
</dbReference>
<dbReference type="GO" id="GO:0071949">
    <property type="term" value="F:FAD binding"/>
    <property type="evidence" value="ECO:0007669"/>
    <property type="project" value="InterPro"/>
</dbReference>
<keyword evidence="5" id="KW-1185">Reference proteome</keyword>
<reference evidence="3" key="1">
    <citation type="submission" date="2016-10" db="EMBL/GenBank/DDBJ databases">
        <authorList>
            <person name="de Groot N.N."/>
        </authorList>
    </citation>
    <scope>NUCLEOTIDE SEQUENCE [LARGE SCALE GENOMIC DNA]</scope>
    <source>
        <strain evidence="3">ATCC 20501</strain>
    </source>
</reference>
<keyword evidence="1" id="KW-0560">Oxidoreductase</keyword>
<accession>A0A1I2BD40</accession>
<dbReference type="PANTHER" id="PTHR43476:SF5">
    <property type="entry name" value="FAD-DEPENDENT MONOOXYGENASE"/>
    <property type="match status" value="1"/>
</dbReference>
<dbReference type="Proteomes" id="UP000199690">
    <property type="component" value="Unassembled WGS sequence"/>
</dbReference>
<dbReference type="PANTHER" id="PTHR43476">
    <property type="entry name" value="3-(3-HYDROXY-PHENYL)PROPIONATE/3-HYDROXYCINNAMIC ACID HYDROXYLASE"/>
    <property type="match status" value="1"/>
</dbReference>
<dbReference type="InterPro" id="IPR002938">
    <property type="entry name" value="FAD-bd"/>
</dbReference>
<dbReference type="InterPro" id="IPR050631">
    <property type="entry name" value="PheA/TfdB_FAD_monoxygenase"/>
</dbReference>
<dbReference type="PRINTS" id="PR00420">
    <property type="entry name" value="RNGMNOXGNASE"/>
</dbReference>
<dbReference type="InterPro" id="IPR036188">
    <property type="entry name" value="FAD/NAD-bd_sf"/>
</dbReference>
<dbReference type="GO" id="GO:0016491">
    <property type="term" value="F:oxidoreductase activity"/>
    <property type="evidence" value="ECO:0007669"/>
    <property type="project" value="UniProtKB-KW"/>
</dbReference>
<evidence type="ECO:0000313" key="3">
    <source>
        <dbReference type="EMBL" id="SEG45975.1"/>
    </source>
</evidence>
<organism evidence="3 6">
    <name type="scientific">Saccharopolyspora kobensis</name>
    <dbReference type="NCBI Taxonomy" id="146035"/>
    <lineage>
        <taxon>Bacteria</taxon>
        <taxon>Bacillati</taxon>
        <taxon>Actinomycetota</taxon>
        <taxon>Actinomycetes</taxon>
        <taxon>Pseudonocardiales</taxon>
        <taxon>Pseudonocardiaceae</taxon>
        <taxon>Saccharopolyspora</taxon>
    </lineage>
</organism>
<dbReference type="Gene3D" id="3.50.50.60">
    <property type="entry name" value="FAD/NAD(P)-binding domain"/>
    <property type="match status" value="2"/>
</dbReference>
<dbReference type="SUPFAM" id="SSF51905">
    <property type="entry name" value="FAD/NAD(P)-binding domain"/>
    <property type="match status" value="1"/>
</dbReference>
<dbReference type="Proteomes" id="UP000236729">
    <property type="component" value="Unassembled WGS sequence"/>
</dbReference>
<evidence type="ECO:0000259" key="2">
    <source>
        <dbReference type="Pfam" id="PF01494"/>
    </source>
</evidence>
<dbReference type="Pfam" id="PF01494">
    <property type="entry name" value="FAD_binding_3"/>
    <property type="match status" value="1"/>
</dbReference>
<evidence type="ECO:0000313" key="6">
    <source>
        <dbReference type="Proteomes" id="UP000236729"/>
    </source>
</evidence>
<evidence type="ECO:0000256" key="1">
    <source>
        <dbReference type="ARBA" id="ARBA00023002"/>
    </source>
</evidence>
<dbReference type="AlphaFoldDB" id="A0A1H6AD55"/>
<dbReference type="SMR" id="A0A1H6AD55"/>
<proteinExistence type="predicted"/>
<accession>A0A1H6AD55</accession>
<feature type="domain" description="FAD-binding" evidence="2">
    <location>
        <begin position="21"/>
        <end position="360"/>
    </location>
</feature>
<evidence type="ECO:0000313" key="5">
    <source>
        <dbReference type="Proteomes" id="UP000199690"/>
    </source>
</evidence>
<dbReference type="EMBL" id="FOME01000012">
    <property type="protein sequence ID" value="SFE53818.1"/>
    <property type="molecule type" value="Genomic_DNA"/>
</dbReference>
<gene>
    <name evidence="3" type="ORF">SAMN02982929_02241</name>
    <name evidence="4" type="ORF">SAMN05216506_11275</name>
</gene>
<evidence type="ECO:0000313" key="4">
    <source>
        <dbReference type="EMBL" id="SFE53818.1"/>
    </source>
</evidence>
<name>A0A1H6AD55_9PSEU</name>